<dbReference type="AlphaFoldDB" id="A0A7T7XKG9"/>
<keyword evidence="1" id="KW-0678">Repressor</keyword>
<dbReference type="EMBL" id="CP067089">
    <property type="protein sequence ID" value="QQO07917.1"/>
    <property type="molecule type" value="Genomic_DNA"/>
</dbReference>
<dbReference type="PRINTS" id="PR00035">
    <property type="entry name" value="HTHGNTR"/>
</dbReference>
<dbReference type="GO" id="GO:0003677">
    <property type="term" value="F:DNA binding"/>
    <property type="evidence" value="ECO:0007669"/>
    <property type="project" value="UniProtKB-UniRule"/>
</dbReference>
<dbReference type="Gene3D" id="3.40.1410.10">
    <property type="entry name" value="Chorismate lyase-like"/>
    <property type="match status" value="1"/>
</dbReference>
<proteinExistence type="predicted"/>
<dbReference type="SMART" id="SM00345">
    <property type="entry name" value="HTH_GNTR"/>
    <property type="match status" value="1"/>
</dbReference>
<evidence type="ECO:0000259" key="6">
    <source>
        <dbReference type="PROSITE" id="PS50949"/>
    </source>
</evidence>
<dbReference type="Pfam" id="PF07702">
    <property type="entry name" value="UTRA"/>
    <property type="match status" value="1"/>
</dbReference>
<evidence type="ECO:0000256" key="1">
    <source>
        <dbReference type="ARBA" id="ARBA00022491"/>
    </source>
</evidence>
<dbReference type="CDD" id="cd07377">
    <property type="entry name" value="WHTH_GntR"/>
    <property type="match status" value="1"/>
</dbReference>
<name>A0A7T7XKG9_9SPIR</name>
<dbReference type="SMART" id="SM00866">
    <property type="entry name" value="UTRA"/>
    <property type="match status" value="1"/>
</dbReference>
<dbReference type="SUPFAM" id="SSF46785">
    <property type="entry name" value="Winged helix' DNA-binding domain"/>
    <property type="match status" value="1"/>
</dbReference>
<dbReference type="InterPro" id="IPR011663">
    <property type="entry name" value="UTRA"/>
</dbReference>
<organism evidence="7 8">
    <name type="scientific">Breznakiella homolactica</name>
    <dbReference type="NCBI Taxonomy" id="2798577"/>
    <lineage>
        <taxon>Bacteria</taxon>
        <taxon>Pseudomonadati</taxon>
        <taxon>Spirochaetota</taxon>
        <taxon>Spirochaetia</taxon>
        <taxon>Spirochaetales</taxon>
        <taxon>Breznakiellaceae</taxon>
        <taxon>Breznakiella</taxon>
    </lineage>
</organism>
<evidence type="ECO:0000256" key="4">
    <source>
        <dbReference type="ARBA" id="ARBA00023163"/>
    </source>
</evidence>
<dbReference type="FunFam" id="3.40.1410.10:FF:000008">
    <property type="entry name" value="Transcriptional regulator, GntR family"/>
    <property type="match status" value="1"/>
</dbReference>
<gene>
    <name evidence="7" type="primary">treR</name>
    <name evidence="7" type="ORF">JFL75_13325</name>
</gene>
<keyword evidence="3" id="KW-0238">DNA-binding</keyword>
<dbReference type="GO" id="GO:0045892">
    <property type="term" value="P:negative regulation of DNA-templated transcription"/>
    <property type="evidence" value="ECO:0007669"/>
    <property type="project" value="TreeGrafter"/>
</dbReference>
<reference evidence="7" key="1">
    <citation type="submission" date="2021-01" db="EMBL/GenBank/DDBJ databases">
        <title>Description of Breznakiella homolactica.</title>
        <authorList>
            <person name="Song Y."/>
            <person name="Brune A."/>
        </authorList>
    </citation>
    <scope>NUCLEOTIDE SEQUENCE</scope>
    <source>
        <strain evidence="7">RmG30</strain>
    </source>
</reference>
<dbReference type="Gene3D" id="1.10.10.10">
    <property type="entry name" value="Winged helix-like DNA-binding domain superfamily/Winged helix DNA-binding domain"/>
    <property type="match status" value="1"/>
</dbReference>
<accession>A0A7T7XKG9</accession>
<dbReference type="InterPro" id="IPR036388">
    <property type="entry name" value="WH-like_DNA-bd_sf"/>
</dbReference>
<evidence type="ECO:0000313" key="8">
    <source>
        <dbReference type="Proteomes" id="UP000595917"/>
    </source>
</evidence>
<dbReference type="InterPro" id="IPR000524">
    <property type="entry name" value="Tscrpt_reg_HTH_GntR"/>
</dbReference>
<keyword evidence="2" id="KW-0805">Transcription regulation</keyword>
<keyword evidence="4" id="KW-0804">Transcription</keyword>
<dbReference type="InterPro" id="IPR036390">
    <property type="entry name" value="WH_DNA-bd_sf"/>
</dbReference>
<dbReference type="Pfam" id="PF00392">
    <property type="entry name" value="GntR"/>
    <property type="match status" value="1"/>
</dbReference>
<evidence type="ECO:0000256" key="3">
    <source>
        <dbReference type="ARBA" id="ARBA00023125"/>
    </source>
</evidence>
<protein>
    <recommendedName>
        <fullName evidence="5">Trehalose operon repressor</fullName>
    </recommendedName>
</protein>
<dbReference type="InterPro" id="IPR012770">
    <property type="entry name" value="TreR"/>
</dbReference>
<dbReference type="PANTHER" id="PTHR44846:SF12">
    <property type="entry name" value="HTH-TYPE TRANSCRIPTIONAL REGULATOR TRER"/>
    <property type="match status" value="1"/>
</dbReference>
<dbReference type="NCBIfam" id="TIGR02404">
    <property type="entry name" value="trehalos_R_Bsub"/>
    <property type="match status" value="1"/>
</dbReference>
<dbReference type="KEGG" id="bhc:JFL75_13325"/>
<keyword evidence="8" id="KW-1185">Reference proteome</keyword>
<dbReference type="PROSITE" id="PS50949">
    <property type="entry name" value="HTH_GNTR"/>
    <property type="match status" value="1"/>
</dbReference>
<dbReference type="PANTHER" id="PTHR44846">
    <property type="entry name" value="MANNOSYL-D-GLYCERATE TRANSPORT/METABOLISM SYSTEM REPRESSOR MNGR-RELATED"/>
    <property type="match status" value="1"/>
</dbReference>
<dbReference type="GO" id="GO:0003700">
    <property type="term" value="F:DNA-binding transcription factor activity"/>
    <property type="evidence" value="ECO:0007669"/>
    <property type="project" value="UniProtKB-UniRule"/>
</dbReference>
<sequence>MNRKYMHLYAQMADRIEQGEFPEGSLLPSESELMEAYTYSRDTVRKSLNLLESQGYITRVKGKGSVVLGLSRYDFSVSNLISFRELSRHMELPTKTRVINLALEEGPSHIREKLRMEPKDRLWFIARSREIGGKRIILDKDYLNDRFVPMLNTAVCENSLYEYLEKELGLKISFAHKEVVVEHSTEEDRQNLDLDQYDLLVVVRSLVYLQDGEIFQYSESRHRPDRFRFVDFARRIH</sequence>
<dbReference type="InterPro" id="IPR050679">
    <property type="entry name" value="Bact_HTH_transcr_reg"/>
</dbReference>
<dbReference type="InterPro" id="IPR028978">
    <property type="entry name" value="Chorismate_lyase_/UTRA_dom_sf"/>
</dbReference>
<evidence type="ECO:0000256" key="5">
    <source>
        <dbReference type="NCBIfam" id="TIGR02404"/>
    </source>
</evidence>
<evidence type="ECO:0000313" key="7">
    <source>
        <dbReference type="EMBL" id="QQO07917.1"/>
    </source>
</evidence>
<dbReference type="Proteomes" id="UP000595917">
    <property type="component" value="Chromosome"/>
</dbReference>
<evidence type="ECO:0000256" key="2">
    <source>
        <dbReference type="ARBA" id="ARBA00023015"/>
    </source>
</evidence>
<feature type="domain" description="HTH gntR-type" evidence="6">
    <location>
        <begin position="2"/>
        <end position="70"/>
    </location>
</feature>
<dbReference type="RefSeq" id="WP_215625223.1">
    <property type="nucleotide sequence ID" value="NZ_CP067089.2"/>
</dbReference>
<dbReference type="SUPFAM" id="SSF64288">
    <property type="entry name" value="Chorismate lyase-like"/>
    <property type="match status" value="1"/>
</dbReference>